<dbReference type="PANTHER" id="PTHR23120">
    <property type="entry name" value="MAESTRO-RELATED HEAT DOMAIN-CONTAINING"/>
    <property type="match status" value="1"/>
</dbReference>
<proteinExistence type="predicted"/>
<evidence type="ECO:0008006" key="3">
    <source>
        <dbReference type="Google" id="ProtNLM"/>
    </source>
</evidence>
<dbReference type="EMBL" id="KL522259">
    <property type="protein sequence ID" value="KFO90006.1"/>
    <property type="molecule type" value="Genomic_DNA"/>
</dbReference>
<protein>
    <recommendedName>
        <fullName evidence="3">Maestro heat-like repeat-containing protein family member 1</fullName>
    </recommendedName>
</protein>
<dbReference type="Proteomes" id="UP000054064">
    <property type="component" value="Unassembled WGS sequence"/>
</dbReference>
<feature type="non-terminal residue" evidence="1">
    <location>
        <position position="99"/>
    </location>
</feature>
<organism evidence="1 2">
    <name type="scientific">Buceros rhinoceros silvestris</name>
    <dbReference type="NCBI Taxonomy" id="175836"/>
    <lineage>
        <taxon>Eukaryota</taxon>
        <taxon>Metazoa</taxon>
        <taxon>Chordata</taxon>
        <taxon>Craniata</taxon>
        <taxon>Vertebrata</taxon>
        <taxon>Euteleostomi</taxon>
        <taxon>Archelosauria</taxon>
        <taxon>Archosauria</taxon>
        <taxon>Dinosauria</taxon>
        <taxon>Saurischia</taxon>
        <taxon>Theropoda</taxon>
        <taxon>Coelurosauria</taxon>
        <taxon>Aves</taxon>
        <taxon>Neognathae</taxon>
        <taxon>Neoaves</taxon>
        <taxon>Telluraves</taxon>
        <taxon>Coraciimorphae</taxon>
        <taxon>Bucerotiformes</taxon>
        <taxon>Bucerotidae</taxon>
        <taxon>Buceros</taxon>
    </lineage>
</organism>
<gene>
    <name evidence="1" type="ORF">N320_12173</name>
</gene>
<dbReference type="GO" id="GO:0005737">
    <property type="term" value="C:cytoplasm"/>
    <property type="evidence" value="ECO:0007669"/>
    <property type="project" value="TreeGrafter"/>
</dbReference>
<dbReference type="PANTHER" id="PTHR23120:SF42">
    <property type="entry name" value="MAESTRO HEAT-LIKE REPEAT FAMILY MEMBER 3"/>
    <property type="match status" value="1"/>
</dbReference>
<feature type="non-terminal residue" evidence="1">
    <location>
        <position position="1"/>
    </location>
</feature>
<accession>A0A091H2I4</accession>
<name>A0A091H2I4_BUCRH</name>
<evidence type="ECO:0000313" key="2">
    <source>
        <dbReference type="Proteomes" id="UP000054064"/>
    </source>
</evidence>
<evidence type="ECO:0000313" key="1">
    <source>
        <dbReference type="EMBL" id="KFO90006.1"/>
    </source>
</evidence>
<dbReference type="AlphaFoldDB" id="A0A091H2I4"/>
<dbReference type="InterPro" id="IPR045206">
    <property type="entry name" value="Maestro_heat-like_prot"/>
</dbReference>
<reference evidence="1 2" key="1">
    <citation type="submission" date="2014-04" db="EMBL/GenBank/DDBJ databases">
        <title>Genome evolution of avian class.</title>
        <authorList>
            <person name="Zhang G."/>
            <person name="Li C."/>
        </authorList>
    </citation>
    <scope>NUCLEOTIDE SEQUENCE [LARGE SCALE GENOMIC DNA]</scope>
    <source>
        <strain evidence="1">BGI_N320</strain>
    </source>
</reference>
<sequence length="99" mass="11072">RAAATTWRLMASTSTTAGKVLLELLHVMEDLPLDSMGTVDGDSRAIFPLAATRALREILRLPICPQALVEHCPRFFVALLSQIFCSTEQMPEEVDPFWR</sequence>
<keyword evidence="2" id="KW-1185">Reference proteome</keyword>